<evidence type="ECO:0000256" key="7">
    <source>
        <dbReference type="ARBA" id="ARBA00022692"/>
    </source>
</evidence>
<keyword evidence="12" id="KW-0449">Lipoprotein</keyword>
<feature type="region of interest" description="Disordered" evidence="14">
    <location>
        <begin position="460"/>
        <end position="481"/>
    </location>
</feature>
<keyword evidence="11" id="KW-1015">Disulfide bond</keyword>
<keyword evidence="20" id="KW-1185">Reference proteome</keyword>
<feature type="transmembrane region" description="Helical" evidence="15">
    <location>
        <begin position="368"/>
        <end position="393"/>
    </location>
</feature>
<evidence type="ECO:0008006" key="21">
    <source>
        <dbReference type="Google" id="ProtNLM"/>
    </source>
</evidence>
<feature type="transmembrane region" description="Helical" evidence="15">
    <location>
        <begin position="139"/>
        <end position="160"/>
    </location>
</feature>
<dbReference type="AlphaFoldDB" id="A0A9N9V8X9"/>
<keyword evidence="9 15" id="KW-1133">Transmembrane helix</keyword>
<comment type="caution">
    <text evidence="19">The sequence shown here is derived from an EMBL/GenBank/DDBJ whole genome shotgun (WGS) entry which is preliminary data.</text>
</comment>
<evidence type="ECO:0000256" key="8">
    <source>
        <dbReference type="ARBA" id="ARBA00022729"/>
    </source>
</evidence>
<sequence>MFTRSFLGPLHFSVLYLFATLPLSSKDERDWWRSLSNMSSLQEIAARLPECAQKCIASAAESSTCAPTDIACFCKGLGTSPASACIKTTCSLQNTLCTLTNTRPDLDWFTANLGVMSSPVTTNTTMTLCGVSPKVDHSYVPILSVFIGLAAIFVVLRFLARLLMKMKLWWDDWFNFAAMTCCIAFTAHGLTLKAGGWGTDIWAVPWENLEYQFRGYYIQVLIYVVSRLLIRISYILFYLRVFEHMARRLILFTLATTIIVSLPLTITAFFQCTPVDYYWRKIHPDAHGTCINGAVYIWVGWSILLVNDLWVLFLPIPLIYKLQLSLKKKIMASVMFMVGVLITATSVYKFSLIKTFTDKSNPTINTVIMFNWLAIEIDLSVICACLPCIPVLFRTWISRHIGTSKGSNKYANGYAGPASHYAQISGTKGTITSSTDPVDRIRMTTTIHQQLSEYNESEANLPGNIELQTRPSKARVNNSWE</sequence>
<feature type="compositionally biased region" description="Polar residues" evidence="14">
    <location>
        <begin position="466"/>
        <end position="481"/>
    </location>
</feature>
<dbReference type="InterPro" id="IPR052337">
    <property type="entry name" value="SAT4-like"/>
</dbReference>
<feature type="chain" id="PRO_5040105337" description="Extracellular membrane protein CFEM domain-containing protein" evidence="16">
    <location>
        <begin position="26"/>
        <end position="481"/>
    </location>
</feature>
<evidence type="ECO:0000256" key="15">
    <source>
        <dbReference type="SAM" id="Phobius"/>
    </source>
</evidence>
<feature type="transmembrane region" description="Helical" evidence="15">
    <location>
        <begin position="295"/>
        <end position="318"/>
    </location>
</feature>
<dbReference type="PANTHER" id="PTHR33048">
    <property type="entry name" value="PTH11-LIKE INTEGRAL MEMBRANE PROTEIN (AFU_ORTHOLOGUE AFUA_5G11245)"/>
    <property type="match status" value="1"/>
</dbReference>
<dbReference type="GO" id="GO:0005576">
    <property type="term" value="C:extracellular region"/>
    <property type="evidence" value="ECO:0007669"/>
    <property type="project" value="UniProtKB-SubCell"/>
</dbReference>
<dbReference type="Proteomes" id="UP000696573">
    <property type="component" value="Unassembled WGS sequence"/>
</dbReference>
<evidence type="ECO:0000256" key="16">
    <source>
        <dbReference type="SAM" id="SignalP"/>
    </source>
</evidence>
<dbReference type="Pfam" id="PF05730">
    <property type="entry name" value="CFEM"/>
    <property type="match status" value="1"/>
</dbReference>
<feature type="domain" description="Rhodopsin" evidence="18">
    <location>
        <begin position="156"/>
        <end position="394"/>
    </location>
</feature>
<feature type="signal peptide" evidence="16">
    <location>
        <begin position="1"/>
        <end position="25"/>
    </location>
</feature>
<evidence type="ECO:0000256" key="10">
    <source>
        <dbReference type="ARBA" id="ARBA00023136"/>
    </source>
</evidence>
<keyword evidence="6" id="KW-0325">Glycoprotein</keyword>
<evidence type="ECO:0000313" key="19">
    <source>
        <dbReference type="EMBL" id="CAH0018916.1"/>
    </source>
</evidence>
<dbReference type="InterPro" id="IPR008427">
    <property type="entry name" value="Extracellular_membr_CFEM_dom"/>
</dbReference>
<dbReference type="Pfam" id="PF20684">
    <property type="entry name" value="Fung_rhodopsin"/>
    <property type="match status" value="1"/>
</dbReference>
<feature type="transmembrane region" description="Helical" evidence="15">
    <location>
        <begin position="249"/>
        <end position="270"/>
    </location>
</feature>
<keyword evidence="5" id="KW-0964">Secreted</keyword>
<dbReference type="EMBL" id="CABFNQ020000544">
    <property type="protein sequence ID" value="CAH0018916.1"/>
    <property type="molecule type" value="Genomic_DNA"/>
</dbReference>
<evidence type="ECO:0000259" key="17">
    <source>
        <dbReference type="Pfam" id="PF05730"/>
    </source>
</evidence>
<evidence type="ECO:0000256" key="13">
    <source>
        <dbReference type="ARBA" id="ARBA00038359"/>
    </source>
</evidence>
<evidence type="ECO:0000256" key="2">
    <source>
        <dbReference type="ARBA" id="ARBA00004589"/>
    </source>
</evidence>
<comment type="similarity">
    <text evidence="13">Belongs to the SAT4 family.</text>
</comment>
<gene>
    <name evidence="19" type="ORF">CRHIZ90672A_00005547</name>
</gene>
<evidence type="ECO:0000256" key="14">
    <source>
        <dbReference type="SAM" id="MobiDB-lite"/>
    </source>
</evidence>
<evidence type="ECO:0000256" key="1">
    <source>
        <dbReference type="ARBA" id="ARBA00004141"/>
    </source>
</evidence>
<evidence type="ECO:0000256" key="11">
    <source>
        <dbReference type="ARBA" id="ARBA00023157"/>
    </source>
</evidence>
<feature type="transmembrane region" description="Helical" evidence="15">
    <location>
        <begin position="330"/>
        <end position="348"/>
    </location>
</feature>
<dbReference type="InterPro" id="IPR049326">
    <property type="entry name" value="Rhodopsin_dom_fungi"/>
</dbReference>
<reference evidence="19" key="1">
    <citation type="submission" date="2021-10" db="EMBL/GenBank/DDBJ databases">
        <authorList>
            <person name="Piombo E."/>
        </authorList>
    </citation>
    <scope>NUCLEOTIDE SEQUENCE</scope>
</reference>
<accession>A0A9N9V8X9</accession>
<feature type="transmembrane region" description="Helical" evidence="15">
    <location>
        <begin position="216"/>
        <end position="237"/>
    </location>
</feature>
<name>A0A9N9V8X9_9HYPO</name>
<comment type="subcellular location">
    <subcellularLocation>
        <location evidence="2">Membrane</location>
        <topology evidence="2">Lipid-anchor</topology>
        <topology evidence="2">GPI-anchor</topology>
    </subcellularLocation>
    <subcellularLocation>
        <location evidence="1">Membrane</location>
        <topology evidence="1">Multi-pass membrane protein</topology>
    </subcellularLocation>
    <subcellularLocation>
        <location evidence="3">Secreted</location>
    </subcellularLocation>
</comment>
<feature type="domain" description="CFEM" evidence="17">
    <location>
        <begin position="45"/>
        <end position="98"/>
    </location>
</feature>
<dbReference type="OrthoDB" id="5329176at2759"/>
<keyword evidence="7 15" id="KW-0812">Transmembrane</keyword>
<evidence type="ECO:0000256" key="9">
    <source>
        <dbReference type="ARBA" id="ARBA00022989"/>
    </source>
</evidence>
<organism evidence="19 20">
    <name type="scientific">Clonostachys rhizophaga</name>
    <dbReference type="NCBI Taxonomy" id="160324"/>
    <lineage>
        <taxon>Eukaryota</taxon>
        <taxon>Fungi</taxon>
        <taxon>Dikarya</taxon>
        <taxon>Ascomycota</taxon>
        <taxon>Pezizomycotina</taxon>
        <taxon>Sordariomycetes</taxon>
        <taxon>Hypocreomycetidae</taxon>
        <taxon>Hypocreales</taxon>
        <taxon>Bionectriaceae</taxon>
        <taxon>Clonostachys</taxon>
    </lineage>
</organism>
<keyword evidence="10 15" id="KW-0472">Membrane</keyword>
<evidence type="ECO:0000259" key="18">
    <source>
        <dbReference type="Pfam" id="PF20684"/>
    </source>
</evidence>
<evidence type="ECO:0000256" key="5">
    <source>
        <dbReference type="ARBA" id="ARBA00022525"/>
    </source>
</evidence>
<protein>
    <recommendedName>
        <fullName evidence="21">Extracellular membrane protein CFEM domain-containing protein</fullName>
    </recommendedName>
</protein>
<evidence type="ECO:0000256" key="3">
    <source>
        <dbReference type="ARBA" id="ARBA00004613"/>
    </source>
</evidence>
<feature type="transmembrane region" description="Helical" evidence="15">
    <location>
        <begin position="172"/>
        <end position="196"/>
    </location>
</feature>
<dbReference type="GO" id="GO:0098552">
    <property type="term" value="C:side of membrane"/>
    <property type="evidence" value="ECO:0007669"/>
    <property type="project" value="UniProtKB-KW"/>
</dbReference>
<evidence type="ECO:0000256" key="12">
    <source>
        <dbReference type="ARBA" id="ARBA00023288"/>
    </source>
</evidence>
<dbReference type="PANTHER" id="PTHR33048:SF143">
    <property type="entry name" value="EXTRACELLULAR MEMBRANE PROTEIN CFEM DOMAIN-CONTAINING PROTEIN-RELATED"/>
    <property type="match status" value="1"/>
</dbReference>
<evidence type="ECO:0000256" key="6">
    <source>
        <dbReference type="ARBA" id="ARBA00022622"/>
    </source>
</evidence>
<keyword evidence="6" id="KW-0336">GPI-anchor</keyword>
<evidence type="ECO:0000313" key="20">
    <source>
        <dbReference type="Proteomes" id="UP000696573"/>
    </source>
</evidence>
<comment type="similarity">
    <text evidence="4">Belongs to the RBT5 family.</text>
</comment>
<proteinExistence type="inferred from homology"/>
<keyword evidence="8 16" id="KW-0732">Signal</keyword>
<evidence type="ECO:0000256" key="4">
    <source>
        <dbReference type="ARBA" id="ARBA00010031"/>
    </source>
</evidence>